<feature type="compositionally biased region" description="Polar residues" evidence="10">
    <location>
        <begin position="145"/>
        <end position="156"/>
    </location>
</feature>
<dbReference type="eggNOG" id="KOG0017">
    <property type="taxonomic scope" value="Eukaryota"/>
</dbReference>
<evidence type="ECO:0000256" key="1">
    <source>
        <dbReference type="ARBA" id="ARBA00022722"/>
    </source>
</evidence>
<evidence type="ECO:0000313" key="13">
    <source>
        <dbReference type="Proteomes" id="UP000014500"/>
    </source>
</evidence>
<evidence type="ECO:0000256" key="3">
    <source>
        <dbReference type="ARBA" id="ARBA00022759"/>
    </source>
</evidence>
<keyword evidence="5" id="KW-0460">Magnesium</keyword>
<keyword evidence="1" id="KW-0540">Nuclease</keyword>
<sequence length="408" mass="46468">MNARAYDSFRSANGGTMFDSVHAMLAETGLPHRLWAELSLTFAYLKNRSPHSSLDFKVPYVKWKQRRLSLRHLKRPGTKCFVYHTAPGRGKLEDLAWVGVLVGYAFGTRGYRVWDPATDRVVQTKHVKIDETIIYKHFGRQQEVESLQTADSSPVTERNWPKPLSDSSDDSSSADSDDDSPAPVMTTPERNLLLASIPDATSVEDSQSSTSQSGGRLTDALLYITTSKPILKQSTGRRELDLPQSDNIELDDQDNGDFEDAESLPTNELKRRVNFPWRLIGGSSIYSHWRREEHLRQDGSGRVDVYYYPTPKIRLRSMKDVNADCTQAGILYDYQRFNFTPIENHATFAYQTEPDHVPQVHFTRVEPQSYAEAMKSADAKQWQEAVQEELETFKERDVYVGIGKLKHV</sequence>
<evidence type="ECO:0000256" key="4">
    <source>
        <dbReference type="ARBA" id="ARBA00022801"/>
    </source>
</evidence>
<proteinExistence type="predicted"/>
<organism evidence="12 13">
    <name type="scientific">Strigamia maritima</name>
    <name type="common">European centipede</name>
    <name type="synonym">Geophilus maritimus</name>
    <dbReference type="NCBI Taxonomy" id="126957"/>
    <lineage>
        <taxon>Eukaryota</taxon>
        <taxon>Metazoa</taxon>
        <taxon>Ecdysozoa</taxon>
        <taxon>Arthropoda</taxon>
        <taxon>Myriapoda</taxon>
        <taxon>Chilopoda</taxon>
        <taxon>Pleurostigmophora</taxon>
        <taxon>Geophilomorpha</taxon>
        <taxon>Linotaeniidae</taxon>
        <taxon>Strigamia</taxon>
    </lineage>
</organism>
<keyword evidence="8" id="KW-0239">DNA-directed DNA polymerase</keyword>
<feature type="region of interest" description="Disordered" evidence="10">
    <location>
        <begin position="234"/>
        <end position="264"/>
    </location>
</feature>
<evidence type="ECO:0000256" key="5">
    <source>
        <dbReference type="ARBA" id="ARBA00022842"/>
    </source>
</evidence>
<dbReference type="GO" id="GO:0003887">
    <property type="term" value="F:DNA-directed DNA polymerase activity"/>
    <property type="evidence" value="ECO:0007669"/>
    <property type="project" value="UniProtKB-KW"/>
</dbReference>
<evidence type="ECO:0000256" key="6">
    <source>
        <dbReference type="ARBA" id="ARBA00022908"/>
    </source>
</evidence>
<keyword evidence="4" id="KW-0378">Hydrolase</keyword>
<keyword evidence="6" id="KW-0229">DNA integration</keyword>
<feature type="region of interest" description="Disordered" evidence="10">
    <location>
        <begin position="145"/>
        <end position="186"/>
    </location>
</feature>
<dbReference type="EnsemblMetazoa" id="SMAR006117-RA">
    <property type="protein sequence ID" value="SMAR006117-PA"/>
    <property type="gene ID" value="SMAR006117"/>
</dbReference>
<dbReference type="Gene3D" id="3.30.890.10">
    <property type="entry name" value="Methyl-cpg-binding Protein 2, Chain A"/>
    <property type="match status" value="1"/>
</dbReference>
<dbReference type="Proteomes" id="UP000014500">
    <property type="component" value="Unassembled WGS sequence"/>
</dbReference>
<feature type="compositionally biased region" description="Acidic residues" evidence="10">
    <location>
        <begin position="248"/>
        <end position="262"/>
    </location>
</feature>
<evidence type="ECO:0000259" key="11">
    <source>
        <dbReference type="Pfam" id="PF25597"/>
    </source>
</evidence>
<keyword evidence="13" id="KW-1185">Reference proteome</keyword>
<dbReference type="InterPro" id="IPR057670">
    <property type="entry name" value="SH3_retrovirus"/>
</dbReference>
<keyword evidence="3" id="KW-0255">Endonuclease</keyword>
<keyword evidence="8" id="KW-0808">Transferase</keyword>
<evidence type="ECO:0000256" key="7">
    <source>
        <dbReference type="ARBA" id="ARBA00022918"/>
    </source>
</evidence>
<keyword evidence="7" id="KW-0695">RNA-directed DNA polymerase</keyword>
<dbReference type="AlphaFoldDB" id="T1IY17"/>
<evidence type="ECO:0000256" key="10">
    <source>
        <dbReference type="SAM" id="MobiDB-lite"/>
    </source>
</evidence>
<dbReference type="Pfam" id="PF25597">
    <property type="entry name" value="SH3_retrovirus"/>
    <property type="match status" value="1"/>
</dbReference>
<dbReference type="GO" id="GO:0015074">
    <property type="term" value="P:DNA integration"/>
    <property type="evidence" value="ECO:0007669"/>
    <property type="project" value="UniProtKB-KW"/>
</dbReference>
<dbReference type="PhylomeDB" id="T1IY17"/>
<keyword evidence="9" id="KW-0233">DNA recombination</keyword>
<reference evidence="12" key="2">
    <citation type="submission" date="2015-02" db="UniProtKB">
        <authorList>
            <consortium name="EnsemblMetazoa"/>
        </authorList>
    </citation>
    <scope>IDENTIFICATION</scope>
</reference>
<dbReference type="STRING" id="126957.T1IY17"/>
<evidence type="ECO:0000256" key="2">
    <source>
        <dbReference type="ARBA" id="ARBA00022723"/>
    </source>
</evidence>
<evidence type="ECO:0000313" key="12">
    <source>
        <dbReference type="EnsemblMetazoa" id="SMAR006117-PA"/>
    </source>
</evidence>
<dbReference type="GO" id="GO:0003964">
    <property type="term" value="F:RNA-directed DNA polymerase activity"/>
    <property type="evidence" value="ECO:0007669"/>
    <property type="project" value="UniProtKB-KW"/>
</dbReference>
<dbReference type="GO" id="GO:0004519">
    <property type="term" value="F:endonuclease activity"/>
    <property type="evidence" value="ECO:0007669"/>
    <property type="project" value="UniProtKB-KW"/>
</dbReference>
<reference evidence="13" key="1">
    <citation type="submission" date="2011-05" db="EMBL/GenBank/DDBJ databases">
        <authorList>
            <person name="Richards S.R."/>
            <person name="Qu J."/>
            <person name="Jiang H."/>
            <person name="Jhangiani S.N."/>
            <person name="Agravi P."/>
            <person name="Goodspeed R."/>
            <person name="Gross S."/>
            <person name="Mandapat C."/>
            <person name="Jackson L."/>
            <person name="Mathew T."/>
            <person name="Pu L."/>
            <person name="Thornton R."/>
            <person name="Saada N."/>
            <person name="Wilczek-Boney K.B."/>
            <person name="Lee S."/>
            <person name="Kovar C."/>
            <person name="Wu Y."/>
            <person name="Scherer S.E."/>
            <person name="Worley K.C."/>
            <person name="Muzny D.M."/>
            <person name="Gibbs R."/>
        </authorList>
    </citation>
    <scope>NUCLEOTIDE SEQUENCE</scope>
    <source>
        <strain evidence="13">Brora</strain>
    </source>
</reference>
<keyword evidence="8" id="KW-0548">Nucleotidyltransferase</keyword>
<dbReference type="EMBL" id="JH431669">
    <property type="status" value="NOT_ANNOTATED_CDS"/>
    <property type="molecule type" value="Genomic_DNA"/>
</dbReference>
<dbReference type="GO" id="GO:0046872">
    <property type="term" value="F:metal ion binding"/>
    <property type="evidence" value="ECO:0007669"/>
    <property type="project" value="UniProtKB-KW"/>
</dbReference>
<dbReference type="GO" id="GO:0016787">
    <property type="term" value="F:hydrolase activity"/>
    <property type="evidence" value="ECO:0007669"/>
    <property type="project" value="UniProtKB-KW"/>
</dbReference>
<dbReference type="PANTHER" id="PTHR42648">
    <property type="entry name" value="TRANSPOSASE, PUTATIVE-RELATED"/>
    <property type="match status" value="1"/>
</dbReference>
<protein>
    <recommendedName>
        <fullName evidence="11">Retroviral polymerase SH3-like domain-containing protein</fullName>
    </recommendedName>
</protein>
<dbReference type="PANTHER" id="PTHR42648:SF11">
    <property type="entry name" value="TRANSPOSON TY4-P GAG-POL POLYPROTEIN"/>
    <property type="match status" value="1"/>
</dbReference>
<evidence type="ECO:0000256" key="8">
    <source>
        <dbReference type="ARBA" id="ARBA00022932"/>
    </source>
</evidence>
<feature type="domain" description="Retroviral polymerase SH3-like" evidence="11">
    <location>
        <begin position="79"/>
        <end position="136"/>
    </location>
</feature>
<evidence type="ECO:0000256" key="9">
    <source>
        <dbReference type="ARBA" id="ARBA00023172"/>
    </source>
</evidence>
<dbReference type="GO" id="GO:0006310">
    <property type="term" value="P:DNA recombination"/>
    <property type="evidence" value="ECO:0007669"/>
    <property type="project" value="UniProtKB-KW"/>
</dbReference>
<dbReference type="InterPro" id="IPR039537">
    <property type="entry name" value="Retrotran_Ty1/copia-like"/>
</dbReference>
<name>T1IY17_STRMM</name>
<dbReference type="HOGENOM" id="CLU_674964_0_0_1"/>
<keyword evidence="2" id="KW-0479">Metal-binding</keyword>
<accession>T1IY17</accession>